<evidence type="ECO:0000256" key="5">
    <source>
        <dbReference type="ARBA" id="ARBA00022793"/>
    </source>
</evidence>
<keyword evidence="5" id="KW-0210">Decarboxylase</keyword>
<dbReference type="NCBIfam" id="NF004034">
    <property type="entry name" value="PRK05500.1"/>
    <property type="match status" value="1"/>
</dbReference>
<dbReference type="GO" id="GO:0004588">
    <property type="term" value="F:orotate phosphoribosyltransferase activity"/>
    <property type="evidence" value="ECO:0007669"/>
    <property type="project" value="UniProtKB-UniRule"/>
</dbReference>
<dbReference type="InterPro" id="IPR000836">
    <property type="entry name" value="PRTase_dom"/>
</dbReference>
<dbReference type="EMBL" id="JAZBJZ010000037">
    <property type="protein sequence ID" value="MEE3717263.1"/>
    <property type="molecule type" value="Genomic_DNA"/>
</dbReference>
<feature type="domain" description="Orotidine 5'-phosphate decarboxylase" evidence="10">
    <location>
        <begin position="17"/>
        <end position="245"/>
    </location>
</feature>
<reference evidence="11" key="1">
    <citation type="submission" date="2024-01" db="EMBL/GenBank/DDBJ databases">
        <title>Bank of Algae and Cyanobacteria of the Azores (BACA) strain genomes.</title>
        <authorList>
            <person name="Luz R."/>
            <person name="Cordeiro R."/>
            <person name="Fonseca A."/>
            <person name="Goncalves V."/>
        </authorList>
    </citation>
    <scope>NUCLEOTIDE SEQUENCE</scope>
    <source>
        <strain evidence="11">BACA0141</strain>
    </source>
</reference>
<organism evidence="11 12">
    <name type="scientific">Tumidithrix elongata BACA0141</name>
    <dbReference type="NCBI Taxonomy" id="2716417"/>
    <lineage>
        <taxon>Bacteria</taxon>
        <taxon>Bacillati</taxon>
        <taxon>Cyanobacteriota</taxon>
        <taxon>Cyanophyceae</taxon>
        <taxon>Pseudanabaenales</taxon>
        <taxon>Pseudanabaenaceae</taxon>
        <taxon>Tumidithrix</taxon>
        <taxon>Tumidithrix elongata</taxon>
    </lineage>
</organism>
<dbReference type="EC" id="2.4.2.10" evidence="9"/>
<comment type="cofactor">
    <cofactor evidence="9">
        <name>Mg(2+)</name>
        <dbReference type="ChEBI" id="CHEBI:18420"/>
    </cofactor>
</comment>
<evidence type="ECO:0000256" key="2">
    <source>
        <dbReference type="ARBA" id="ARBA00004889"/>
    </source>
</evidence>
<dbReference type="HAMAP" id="MF_01208">
    <property type="entry name" value="PyrE"/>
    <property type="match status" value="1"/>
</dbReference>
<keyword evidence="6 9" id="KW-0665">Pyrimidine biosynthesis</keyword>
<protein>
    <recommendedName>
        <fullName evidence="9">Orotate phosphoribosyltransferase</fullName>
        <shortName evidence="9">OPRT</shortName>
        <shortName evidence="9">OPRTase</shortName>
        <ecNumber evidence="9">2.4.2.10</ecNumber>
    </recommendedName>
</protein>
<evidence type="ECO:0000256" key="8">
    <source>
        <dbReference type="ARBA" id="ARBA00049157"/>
    </source>
</evidence>
<dbReference type="Gene3D" id="3.20.20.70">
    <property type="entry name" value="Aldolase class I"/>
    <property type="match status" value="1"/>
</dbReference>
<accession>A0AAW9Q229</accession>
<dbReference type="Pfam" id="PF00215">
    <property type="entry name" value="OMPdecase"/>
    <property type="match status" value="1"/>
</dbReference>
<feature type="binding site" evidence="9">
    <location>
        <position position="404"/>
    </location>
    <ligand>
        <name>5-phospho-alpha-D-ribose 1-diphosphate</name>
        <dbReference type="ChEBI" id="CHEBI:58017"/>
        <note>ligand shared between dimeric partners</note>
    </ligand>
</feature>
<dbReference type="Pfam" id="PF00156">
    <property type="entry name" value="Pribosyltran"/>
    <property type="match status" value="1"/>
</dbReference>
<dbReference type="GO" id="GO:0006207">
    <property type="term" value="P:'de novo' pyrimidine nucleobase biosynthetic process"/>
    <property type="evidence" value="ECO:0007669"/>
    <property type="project" value="InterPro"/>
</dbReference>
<feature type="binding site" evidence="9">
    <location>
        <position position="398"/>
    </location>
    <ligand>
        <name>5-phospho-alpha-D-ribose 1-diphosphate</name>
        <dbReference type="ChEBI" id="CHEBI:58017"/>
        <note>ligand shared between dimeric partners</note>
    </ligand>
</feature>
<dbReference type="GO" id="GO:0000287">
    <property type="term" value="F:magnesium ion binding"/>
    <property type="evidence" value="ECO:0007669"/>
    <property type="project" value="UniProtKB-UniRule"/>
</dbReference>
<dbReference type="GO" id="GO:0004590">
    <property type="term" value="F:orotidine-5'-phosphate decarboxylase activity"/>
    <property type="evidence" value="ECO:0007669"/>
    <property type="project" value="UniProtKB-UniRule"/>
</dbReference>
<dbReference type="InterPro" id="IPR004467">
    <property type="entry name" value="Or_phspho_trans_dom"/>
</dbReference>
<dbReference type="NCBIfam" id="TIGR00336">
    <property type="entry name" value="pyrE"/>
    <property type="match status" value="1"/>
</dbReference>
<dbReference type="Gene3D" id="3.40.50.2020">
    <property type="match status" value="1"/>
</dbReference>
<keyword evidence="4 9" id="KW-0808">Transferase</keyword>
<dbReference type="PANTHER" id="PTHR19278:SF9">
    <property type="entry name" value="URIDINE 5'-MONOPHOSPHATE SYNTHASE"/>
    <property type="match status" value="1"/>
</dbReference>
<sequence length="504" mass="55586">MNFATKLNAAIASNQSILCLGLEPNPEVMPANYLAKYVSDESASPIDSLWEWMQFIIHSTSDLVCAYKPTLGFYTALGAPGLELLSKTLAAIPSHIPIILDAKHADLNSSTVMARTAFEQWQVDAITISPYMGQDIAARFLMYTDKAIFIQCHSSNTTAKAIQEYPDRTAPLYLEVVKTCQAWGSSEQLGLEVGAATPEALARIRAAAPERLILGRSLWANVDDLPKDTDTDNSEAQSLETLQQILDAGLDANGEGLLIPVNQDVLTTVEPANLVRSLRDRVNQARLHVTSQRPACPVWLPDVCLLSQQPHLDLILQFYDIGCIMFGEYVQASGAVFPYYIDLRKIISNPQVFEKVIHAYAEILENLHFDRIAGIPYGSLPTATGLALRLNYPMIFPRKEVKAHGARRLIEGNFHAGETIVVVDDILISGKSVMEGAEKLKVSGLRVEDIVVFIDHEHGVQQRLSDNGYRSHAVLKISEITETLYQAGRLNEVQFQTIAKSETG</sequence>
<evidence type="ECO:0000256" key="3">
    <source>
        <dbReference type="ARBA" id="ARBA00022676"/>
    </source>
</evidence>
<comment type="pathway">
    <text evidence="2 9">Pyrimidine metabolism; UMP biosynthesis via de novo pathway; UMP from orotate: step 1/2.</text>
</comment>
<feature type="binding site" description="in other chain" evidence="9">
    <location>
        <begin position="424"/>
        <end position="432"/>
    </location>
    <ligand>
        <name>5-phospho-alpha-D-ribose 1-diphosphate</name>
        <dbReference type="ChEBI" id="CHEBI:58017"/>
        <note>ligand shared between dimeric partners</note>
    </ligand>
</feature>
<evidence type="ECO:0000313" key="12">
    <source>
        <dbReference type="Proteomes" id="UP001333818"/>
    </source>
</evidence>
<dbReference type="InterPro" id="IPR001754">
    <property type="entry name" value="OMPdeCOase_dom"/>
</dbReference>
<dbReference type="CDD" id="cd06223">
    <property type="entry name" value="PRTases_typeI"/>
    <property type="match status" value="1"/>
</dbReference>
<feature type="binding site" evidence="9">
    <location>
        <position position="402"/>
    </location>
    <ligand>
        <name>5-phospho-alpha-D-ribose 1-diphosphate</name>
        <dbReference type="ChEBI" id="CHEBI:58017"/>
        <note>ligand shared between dimeric partners</note>
    </ligand>
</feature>
<comment type="caution">
    <text evidence="9">Lacks conserved residue(s) required for the propagation of feature annotation.</text>
</comment>
<comment type="catalytic activity">
    <reaction evidence="9">
        <text>orotidine 5'-phosphate + diphosphate = orotate + 5-phospho-alpha-D-ribose 1-diphosphate</text>
        <dbReference type="Rhea" id="RHEA:10380"/>
        <dbReference type="ChEBI" id="CHEBI:30839"/>
        <dbReference type="ChEBI" id="CHEBI:33019"/>
        <dbReference type="ChEBI" id="CHEBI:57538"/>
        <dbReference type="ChEBI" id="CHEBI:58017"/>
        <dbReference type="EC" id="2.4.2.10"/>
    </reaction>
</comment>
<dbReference type="GO" id="GO:0044205">
    <property type="term" value="P:'de novo' UMP biosynthetic process"/>
    <property type="evidence" value="ECO:0007669"/>
    <property type="project" value="UniProtKB-UniRule"/>
</dbReference>
<evidence type="ECO:0000256" key="6">
    <source>
        <dbReference type="ARBA" id="ARBA00022975"/>
    </source>
</evidence>
<keyword evidence="9" id="KW-0460">Magnesium</keyword>
<dbReference type="SUPFAM" id="SSF51366">
    <property type="entry name" value="Ribulose-phoshate binding barrel"/>
    <property type="match status" value="1"/>
</dbReference>
<dbReference type="InterPro" id="IPR011995">
    <property type="entry name" value="OMPdecase_type-2"/>
</dbReference>
<dbReference type="InterPro" id="IPR011060">
    <property type="entry name" value="RibuloseP-bd_barrel"/>
</dbReference>
<dbReference type="NCBIfam" id="TIGR02127">
    <property type="entry name" value="pyrF_sub2"/>
    <property type="match status" value="1"/>
</dbReference>
<evidence type="ECO:0000256" key="7">
    <source>
        <dbReference type="ARBA" id="ARBA00023239"/>
    </source>
</evidence>
<feature type="binding site" description="in other chain" evidence="9">
    <location>
        <position position="399"/>
    </location>
    <ligand>
        <name>5-phospho-alpha-D-ribose 1-diphosphate</name>
        <dbReference type="ChEBI" id="CHEBI:58017"/>
        <note>ligand shared between dimeric partners</note>
    </ligand>
</feature>
<evidence type="ECO:0000256" key="9">
    <source>
        <dbReference type="HAMAP-Rule" id="MF_01208"/>
    </source>
</evidence>
<dbReference type="SUPFAM" id="SSF53271">
    <property type="entry name" value="PRTase-like"/>
    <property type="match status" value="1"/>
</dbReference>
<keyword evidence="3 9" id="KW-0328">Glycosyltransferase</keyword>
<comment type="pathway">
    <text evidence="1">Pyrimidine metabolism; UMP biosynthesis via de novo pathway; UMP from orotate: step 2/2.</text>
</comment>
<evidence type="ECO:0000313" key="11">
    <source>
        <dbReference type="EMBL" id="MEE3717263.1"/>
    </source>
</evidence>
<evidence type="ECO:0000259" key="10">
    <source>
        <dbReference type="SMART" id="SM00934"/>
    </source>
</evidence>
<dbReference type="Proteomes" id="UP001333818">
    <property type="component" value="Unassembled WGS sequence"/>
</dbReference>
<keyword evidence="7 11" id="KW-0456">Lyase</keyword>
<name>A0AAW9Q229_9CYAN</name>
<dbReference type="RefSeq" id="WP_330483692.1">
    <property type="nucleotide sequence ID" value="NZ_JAZBJZ010000037.1"/>
</dbReference>
<dbReference type="InterPro" id="IPR013785">
    <property type="entry name" value="Aldolase_TIM"/>
</dbReference>
<evidence type="ECO:0000256" key="1">
    <source>
        <dbReference type="ARBA" id="ARBA00004861"/>
    </source>
</evidence>
<dbReference type="AlphaFoldDB" id="A0AAW9Q229"/>
<dbReference type="InterPro" id="IPR029057">
    <property type="entry name" value="PRTase-like"/>
</dbReference>
<dbReference type="PANTHER" id="PTHR19278">
    <property type="entry name" value="OROTATE PHOSPHORIBOSYLTRANSFERASE"/>
    <property type="match status" value="1"/>
</dbReference>
<comment type="catalytic activity">
    <reaction evidence="8">
        <text>orotidine 5'-phosphate + H(+) = UMP + CO2</text>
        <dbReference type="Rhea" id="RHEA:11596"/>
        <dbReference type="ChEBI" id="CHEBI:15378"/>
        <dbReference type="ChEBI" id="CHEBI:16526"/>
        <dbReference type="ChEBI" id="CHEBI:57538"/>
        <dbReference type="ChEBI" id="CHEBI:57865"/>
        <dbReference type="EC" id="4.1.1.23"/>
    </reaction>
</comment>
<comment type="subunit">
    <text evidence="9">Homodimer.</text>
</comment>
<comment type="function">
    <text evidence="9">Catalyzes the transfer of a ribosyl phosphate group from 5-phosphoribose 1-diphosphate to orotate, leading to the formation of orotidine monophosphate (OMP).</text>
</comment>
<comment type="similarity">
    <text evidence="9">Belongs to the purine/pyrimidine phosphoribosyltransferase family. PyrE subfamily.</text>
</comment>
<gene>
    <name evidence="9" type="primary">pyrE</name>
    <name evidence="11" type="ORF">V2H45_10935</name>
</gene>
<comment type="caution">
    <text evidence="11">The sequence shown here is derived from an EMBL/GenBank/DDBJ whole genome shotgun (WGS) entry which is preliminary data.</text>
</comment>
<keyword evidence="12" id="KW-1185">Reference proteome</keyword>
<proteinExistence type="inferred from homology"/>
<evidence type="ECO:0000256" key="4">
    <source>
        <dbReference type="ARBA" id="ARBA00022679"/>
    </source>
</evidence>
<dbReference type="InterPro" id="IPR023031">
    <property type="entry name" value="OPRT"/>
</dbReference>
<dbReference type="SMART" id="SM00934">
    <property type="entry name" value="OMPdecase"/>
    <property type="match status" value="1"/>
</dbReference>